<protein>
    <submittedName>
        <fullName evidence="1">Uncharacterized protein</fullName>
    </submittedName>
</protein>
<evidence type="ECO:0000313" key="1">
    <source>
        <dbReference type="EMBL" id="JAH48301.1"/>
    </source>
</evidence>
<name>A0A0E9T3V5_ANGAN</name>
<reference evidence="1" key="1">
    <citation type="submission" date="2014-11" db="EMBL/GenBank/DDBJ databases">
        <authorList>
            <person name="Amaro Gonzalez C."/>
        </authorList>
    </citation>
    <scope>NUCLEOTIDE SEQUENCE</scope>
</reference>
<organism evidence="1">
    <name type="scientific">Anguilla anguilla</name>
    <name type="common">European freshwater eel</name>
    <name type="synonym">Muraena anguilla</name>
    <dbReference type="NCBI Taxonomy" id="7936"/>
    <lineage>
        <taxon>Eukaryota</taxon>
        <taxon>Metazoa</taxon>
        <taxon>Chordata</taxon>
        <taxon>Craniata</taxon>
        <taxon>Vertebrata</taxon>
        <taxon>Euteleostomi</taxon>
        <taxon>Actinopterygii</taxon>
        <taxon>Neopterygii</taxon>
        <taxon>Teleostei</taxon>
        <taxon>Anguilliformes</taxon>
        <taxon>Anguillidae</taxon>
        <taxon>Anguilla</taxon>
    </lineage>
</organism>
<proteinExistence type="predicted"/>
<dbReference type="EMBL" id="GBXM01060276">
    <property type="protein sequence ID" value="JAH48301.1"/>
    <property type="molecule type" value="Transcribed_RNA"/>
</dbReference>
<reference evidence="1" key="2">
    <citation type="journal article" date="2015" name="Fish Shellfish Immunol.">
        <title>Early steps in the European eel (Anguilla anguilla)-Vibrio vulnificus interaction in the gills: Role of the RtxA13 toxin.</title>
        <authorList>
            <person name="Callol A."/>
            <person name="Pajuelo D."/>
            <person name="Ebbesson L."/>
            <person name="Teles M."/>
            <person name="MacKenzie S."/>
            <person name="Amaro C."/>
        </authorList>
    </citation>
    <scope>NUCLEOTIDE SEQUENCE</scope>
</reference>
<sequence length="49" mass="5685">MPEDRRPFPVSTGRLLTHPTSHALIFIHVRRSRPVQYFSTLCLHVLTLS</sequence>
<dbReference type="AlphaFoldDB" id="A0A0E9T3V5"/>
<accession>A0A0E9T3V5</accession>